<proteinExistence type="predicted"/>
<gene>
    <name evidence="2" type="ORF">CPLU01_08396</name>
</gene>
<organism evidence="2 3">
    <name type="scientific">Colletotrichum plurivorum</name>
    <dbReference type="NCBI Taxonomy" id="2175906"/>
    <lineage>
        <taxon>Eukaryota</taxon>
        <taxon>Fungi</taxon>
        <taxon>Dikarya</taxon>
        <taxon>Ascomycota</taxon>
        <taxon>Pezizomycotina</taxon>
        <taxon>Sordariomycetes</taxon>
        <taxon>Hypocreomycetidae</taxon>
        <taxon>Glomerellales</taxon>
        <taxon>Glomerellaceae</taxon>
        <taxon>Colletotrichum</taxon>
        <taxon>Colletotrichum orchidearum species complex</taxon>
    </lineage>
</organism>
<keyword evidence="3" id="KW-1185">Reference proteome</keyword>
<accession>A0A8H6KBI5</accession>
<feature type="region of interest" description="Disordered" evidence="1">
    <location>
        <begin position="1"/>
        <end position="53"/>
    </location>
</feature>
<evidence type="ECO:0000313" key="3">
    <source>
        <dbReference type="Proteomes" id="UP000654918"/>
    </source>
</evidence>
<reference evidence="2" key="1">
    <citation type="journal article" date="2020" name="Phytopathology">
        <title>Genome Sequence Resources of Colletotrichum truncatum, C. plurivorum, C. musicola, and C. sojae: Four Species Pathogenic to Soybean (Glycine max).</title>
        <authorList>
            <person name="Rogerio F."/>
            <person name="Boufleur T.R."/>
            <person name="Ciampi-Guillardi M."/>
            <person name="Sukno S.A."/>
            <person name="Thon M.R."/>
            <person name="Massola Junior N.S."/>
            <person name="Baroncelli R."/>
        </authorList>
    </citation>
    <scope>NUCLEOTIDE SEQUENCE</scope>
    <source>
        <strain evidence="2">LFN00145</strain>
    </source>
</reference>
<dbReference type="EMBL" id="WIGO01000119">
    <property type="protein sequence ID" value="KAF6828627.1"/>
    <property type="molecule type" value="Genomic_DNA"/>
</dbReference>
<name>A0A8H6KBI5_9PEZI</name>
<sequence>MGSMPDVVDFRPVGAARRSARIGQDRCGQQTPDGSDPNFAGKNATPGLGTASDQERVLMVRTISEENERPFPQVLAENVNRQEDRVAEYSSTSTQHAGPHSPRIVLLVAQTDGGTARMVWLVGAAQRGGAAETQNGDSHSPAYPAASKAPLAEVLERWLLQAGALPVLPHTWDLVVQKLWSALITPRLPATPPSHNNWDMGLRFTAGGGRDSVPLRHPKCWR</sequence>
<dbReference type="AlphaFoldDB" id="A0A8H6KBI5"/>
<comment type="caution">
    <text evidence="2">The sequence shown here is derived from an EMBL/GenBank/DDBJ whole genome shotgun (WGS) entry which is preliminary data.</text>
</comment>
<evidence type="ECO:0000313" key="2">
    <source>
        <dbReference type="EMBL" id="KAF6828627.1"/>
    </source>
</evidence>
<evidence type="ECO:0000256" key="1">
    <source>
        <dbReference type="SAM" id="MobiDB-lite"/>
    </source>
</evidence>
<protein>
    <submittedName>
        <fullName evidence="2">Uncharacterized protein</fullName>
    </submittedName>
</protein>
<dbReference type="Proteomes" id="UP000654918">
    <property type="component" value="Unassembled WGS sequence"/>
</dbReference>